<dbReference type="Pfam" id="PF00293">
    <property type="entry name" value="NUDIX"/>
    <property type="match status" value="1"/>
</dbReference>
<evidence type="ECO:0000256" key="1">
    <source>
        <dbReference type="ARBA" id="ARBA00001946"/>
    </source>
</evidence>
<feature type="signal peptide" evidence="3">
    <location>
        <begin position="1"/>
        <end position="16"/>
    </location>
</feature>
<proteinExistence type="predicted"/>
<dbReference type="PANTHER" id="PTHR43046:SF14">
    <property type="entry name" value="MUTT_NUDIX FAMILY PROTEIN"/>
    <property type="match status" value="1"/>
</dbReference>
<evidence type="ECO:0000313" key="5">
    <source>
        <dbReference type="EMBL" id="CAD9973320.1"/>
    </source>
</evidence>
<reference evidence="5" key="1">
    <citation type="submission" date="2021-01" db="EMBL/GenBank/DDBJ databases">
        <authorList>
            <person name="Corre E."/>
            <person name="Pelletier E."/>
            <person name="Niang G."/>
            <person name="Scheremetjew M."/>
            <person name="Finn R."/>
            <person name="Kale V."/>
            <person name="Holt S."/>
            <person name="Cochrane G."/>
            <person name="Meng A."/>
            <person name="Brown T."/>
            <person name="Cohen L."/>
        </authorList>
    </citation>
    <scope>NUCLEOTIDE SEQUENCE</scope>
    <source>
        <strain evidence="5">CCMP125</strain>
    </source>
</reference>
<dbReference type="Gene3D" id="3.90.79.10">
    <property type="entry name" value="Nucleoside Triphosphate Pyrophosphohydrolase"/>
    <property type="match status" value="1"/>
</dbReference>
<comment type="cofactor">
    <cofactor evidence="1">
        <name>Mg(2+)</name>
        <dbReference type="ChEBI" id="CHEBI:18420"/>
    </cofactor>
</comment>
<evidence type="ECO:0000259" key="4">
    <source>
        <dbReference type="PROSITE" id="PS51462"/>
    </source>
</evidence>
<accession>A0A7S3DRC8</accession>
<name>A0A7S3DRC8_9STRA</name>
<evidence type="ECO:0000256" key="3">
    <source>
        <dbReference type="SAM" id="SignalP"/>
    </source>
</evidence>
<dbReference type="GO" id="GO:0016787">
    <property type="term" value="F:hydrolase activity"/>
    <property type="evidence" value="ECO:0007669"/>
    <property type="project" value="UniProtKB-KW"/>
</dbReference>
<dbReference type="PROSITE" id="PS51462">
    <property type="entry name" value="NUDIX"/>
    <property type="match status" value="1"/>
</dbReference>
<dbReference type="InterPro" id="IPR015797">
    <property type="entry name" value="NUDIX_hydrolase-like_dom_sf"/>
</dbReference>
<dbReference type="EMBL" id="HBHT01022934">
    <property type="protein sequence ID" value="CAD9973320.1"/>
    <property type="molecule type" value="Transcribed_RNA"/>
</dbReference>
<evidence type="ECO:0000256" key="2">
    <source>
        <dbReference type="ARBA" id="ARBA00022801"/>
    </source>
</evidence>
<organism evidence="5">
    <name type="scientific">Entomoneis paludosa</name>
    <dbReference type="NCBI Taxonomy" id="265537"/>
    <lineage>
        <taxon>Eukaryota</taxon>
        <taxon>Sar</taxon>
        <taxon>Stramenopiles</taxon>
        <taxon>Ochrophyta</taxon>
        <taxon>Bacillariophyta</taxon>
        <taxon>Bacillariophyceae</taxon>
        <taxon>Bacillariophycidae</taxon>
        <taxon>Entomoneidaceae</taxon>
        <taxon>Entomoneis</taxon>
    </lineage>
</organism>
<feature type="domain" description="Nudix hydrolase" evidence="4">
    <location>
        <begin position="54"/>
        <end position="215"/>
    </location>
</feature>
<sequence length="406" mass="45741">MWLYLCWLLVLPRVLAFCYMPHHDSRKSSHCMAMAGEISHAPSRTFVDPNDGAKWRIAVACAVLNSKNQLLVGERIGKEGSWQAPQGGVDDAWEANNFVPETIAQAAARELYEEMGLKCDKDVILMNGNAVEPVRYDTSGTDNWLTKSGFQGQELHWCVFRCVNGNGDINPDEMCDLTGKNGEQAEFSKVQWMNISAVVENMWPGKRGPYEELQKAFPTIEEQWESRCNDLDFTGTWSRDASLNENVYEGLLDRGIASEKAKRGADAPYIHKWARNTLSGSCTVWNVVTYDGDDTATVRRTLDYQIGPFKELFLGEALLFNKKGGGFLERQTLYLADAESDNNVAHVTLTAIPRENGGHEESRRLLKGNKLILRRTYWPNLLESSKSEPTISTEIFLRVPEKTCKN</sequence>
<dbReference type="SUPFAM" id="SSF55811">
    <property type="entry name" value="Nudix"/>
    <property type="match status" value="1"/>
</dbReference>
<gene>
    <name evidence="5" type="ORF">APAL1065_LOCUS15392</name>
</gene>
<protein>
    <recommendedName>
        <fullName evidence="4">Nudix hydrolase domain-containing protein</fullName>
    </recommendedName>
</protein>
<dbReference type="PANTHER" id="PTHR43046">
    <property type="entry name" value="GDP-MANNOSE MANNOSYL HYDROLASE"/>
    <property type="match status" value="1"/>
</dbReference>
<dbReference type="AlphaFoldDB" id="A0A7S3DRC8"/>
<feature type="chain" id="PRO_5030734653" description="Nudix hydrolase domain-containing protein" evidence="3">
    <location>
        <begin position="17"/>
        <end position="406"/>
    </location>
</feature>
<keyword evidence="2" id="KW-0378">Hydrolase</keyword>
<keyword evidence="3" id="KW-0732">Signal</keyword>
<dbReference type="InterPro" id="IPR000086">
    <property type="entry name" value="NUDIX_hydrolase_dom"/>
</dbReference>